<dbReference type="Proteomes" id="UP000054032">
    <property type="component" value="Unassembled WGS sequence"/>
</dbReference>
<sequence>MLTRAAPLCTRATSVLSDMFANPAVFSLLIFGALREGRVQGHEQHHVASRPRNSKSLALAKHCCAGIMLTVVDIQAPNPYSPLISASHVLPSA</sequence>
<dbReference type="GeneID" id="19118192"/>
<keyword evidence="2" id="KW-1185">Reference proteome</keyword>
<protein>
    <submittedName>
        <fullName evidence="1">Uncharacterized protein</fullName>
    </submittedName>
</protein>
<dbReference type="AlphaFoldDB" id="W6Z540"/>
<dbReference type="KEGG" id="bor:COCMIDRAFT_102939"/>
<dbReference type="RefSeq" id="XP_007690823.1">
    <property type="nucleotide sequence ID" value="XM_007692633.1"/>
</dbReference>
<name>W6Z540_COCMI</name>
<reference evidence="1 2" key="1">
    <citation type="journal article" date="2013" name="PLoS Genet.">
        <title>Comparative genome structure, secondary metabolite, and effector coding capacity across Cochliobolus pathogens.</title>
        <authorList>
            <person name="Condon B.J."/>
            <person name="Leng Y."/>
            <person name="Wu D."/>
            <person name="Bushley K.E."/>
            <person name="Ohm R.A."/>
            <person name="Otillar R."/>
            <person name="Martin J."/>
            <person name="Schackwitz W."/>
            <person name="Grimwood J."/>
            <person name="MohdZainudin N."/>
            <person name="Xue C."/>
            <person name="Wang R."/>
            <person name="Manning V.A."/>
            <person name="Dhillon B."/>
            <person name="Tu Z.J."/>
            <person name="Steffenson B.J."/>
            <person name="Salamov A."/>
            <person name="Sun H."/>
            <person name="Lowry S."/>
            <person name="LaButti K."/>
            <person name="Han J."/>
            <person name="Copeland A."/>
            <person name="Lindquist E."/>
            <person name="Barry K."/>
            <person name="Schmutz J."/>
            <person name="Baker S.E."/>
            <person name="Ciuffetti L.M."/>
            <person name="Grigoriev I.V."/>
            <person name="Zhong S."/>
            <person name="Turgeon B.G."/>
        </authorList>
    </citation>
    <scope>NUCLEOTIDE SEQUENCE [LARGE SCALE GENOMIC DNA]</scope>
    <source>
        <strain evidence="1 2">ATCC 44560</strain>
    </source>
</reference>
<gene>
    <name evidence="1" type="ORF">COCMIDRAFT_102939</name>
</gene>
<dbReference type="HOGENOM" id="CLU_2399360_0_0_1"/>
<evidence type="ECO:0000313" key="1">
    <source>
        <dbReference type="EMBL" id="EUC42679.1"/>
    </source>
</evidence>
<proteinExistence type="predicted"/>
<accession>W6Z540</accession>
<dbReference type="EMBL" id="KI964053">
    <property type="protein sequence ID" value="EUC42679.1"/>
    <property type="molecule type" value="Genomic_DNA"/>
</dbReference>
<evidence type="ECO:0000313" key="2">
    <source>
        <dbReference type="Proteomes" id="UP000054032"/>
    </source>
</evidence>
<organism evidence="1 2">
    <name type="scientific">Bipolaris oryzae ATCC 44560</name>
    <dbReference type="NCBI Taxonomy" id="930090"/>
    <lineage>
        <taxon>Eukaryota</taxon>
        <taxon>Fungi</taxon>
        <taxon>Dikarya</taxon>
        <taxon>Ascomycota</taxon>
        <taxon>Pezizomycotina</taxon>
        <taxon>Dothideomycetes</taxon>
        <taxon>Pleosporomycetidae</taxon>
        <taxon>Pleosporales</taxon>
        <taxon>Pleosporineae</taxon>
        <taxon>Pleosporaceae</taxon>
        <taxon>Bipolaris</taxon>
    </lineage>
</organism>